<organism evidence="1 2">
    <name type="scientific">Fusarium zealandicum</name>
    <dbReference type="NCBI Taxonomy" id="1053134"/>
    <lineage>
        <taxon>Eukaryota</taxon>
        <taxon>Fungi</taxon>
        <taxon>Dikarya</taxon>
        <taxon>Ascomycota</taxon>
        <taxon>Pezizomycotina</taxon>
        <taxon>Sordariomycetes</taxon>
        <taxon>Hypocreomycetidae</taxon>
        <taxon>Hypocreales</taxon>
        <taxon>Nectriaceae</taxon>
        <taxon>Fusarium</taxon>
        <taxon>Fusarium staphyleae species complex</taxon>
    </lineage>
</organism>
<accession>A0A8H4XMY6</accession>
<dbReference type="Proteomes" id="UP000635477">
    <property type="component" value="Unassembled WGS sequence"/>
</dbReference>
<sequence length="136" mass="14856">MRSGVLLRLNHPFNQPLSNTIKYSTAAPFLACNTASGDESLPEFESEELKPVPKLSVELLAGQKHGNGLSTSSLPEETRNLETSSDKEVSFAAQKKLASFQALKGFYWVTTGIYFPDAEVRSVSVDDDGEFDLSPL</sequence>
<protein>
    <submittedName>
        <fullName evidence="1">Uncharacterized protein</fullName>
    </submittedName>
</protein>
<comment type="caution">
    <text evidence="1">The sequence shown here is derived from an EMBL/GenBank/DDBJ whole genome shotgun (WGS) entry which is preliminary data.</text>
</comment>
<keyword evidence="2" id="KW-1185">Reference proteome</keyword>
<evidence type="ECO:0000313" key="1">
    <source>
        <dbReference type="EMBL" id="KAF4981212.1"/>
    </source>
</evidence>
<evidence type="ECO:0000313" key="2">
    <source>
        <dbReference type="Proteomes" id="UP000635477"/>
    </source>
</evidence>
<proteinExistence type="predicted"/>
<gene>
    <name evidence="1" type="ORF">FZEAL_2942</name>
</gene>
<reference evidence="1" key="1">
    <citation type="journal article" date="2020" name="BMC Genomics">
        <title>Correction to: Identification and distribution of gene clusters required for synthesis of sphingolipid metabolism inhibitors in diverse species of the filamentous fungus Fusarium.</title>
        <authorList>
            <person name="Kim H.S."/>
            <person name="Lohmar J.M."/>
            <person name="Busman M."/>
            <person name="Brown D.W."/>
            <person name="Naumann T.A."/>
            <person name="Divon H.H."/>
            <person name="Lysoe E."/>
            <person name="Uhlig S."/>
            <person name="Proctor R.H."/>
        </authorList>
    </citation>
    <scope>NUCLEOTIDE SEQUENCE</scope>
    <source>
        <strain evidence="1">NRRL 22465</strain>
    </source>
</reference>
<dbReference type="AlphaFoldDB" id="A0A8H4XMY6"/>
<name>A0A8H4XMY6_9HYPO</name>
<dbReference type="EMBL" id="JABEYC010000179">
    <property type="protein sequence ID" value="KAF4981212.1"/>
    <property type="molecule type" value="Genomic_DNA"/>
</dbReference>
<reference evidence="1" key="2">
    <citation type="submission" date="2020-05" db="EMBL/GenBank/DDBJ databases">
        <authorList>
            <person name="Kim H.-S."/>
            <person name="Proctor R.H."/>
            <person name="Brown D.W."/>
        </authorList>
    </citation>
    <scope>NUCLEOTIDE SEQUENCE</scope>
    <source>
        <strain evidence="1">NRRL 22465</strain>
    </source>
</reference>